<reference evidence="1 2" key="1">
    <citation type="submission" date="2019-11" db="EMBL/GenBank/DDBJ databases">
        <title>Pedobacter sp. HMF7647 Genome sequencing and assembly.</title>
        <authorList>
            <person name="Kang H."/>
            <person name="Kim H."/>
            <person name="Joh K."/>
        </authorList>
    </citation>
    <scope>NUCLEOTIDE SEQUENCE [LARGE SCALE GENOMIC DNA]</scope>
    <source>
        <strain evidence="1 2">HMF7647</strain>
    </source>
</reference>
<dbReference type="Proteomes" id="UP000466586">
    <property type="component" value="Unassembled WGS sequence"/>
</dbReference>
<dbReference type="NCBIfam" id="TIGR04131">
    <property type="entry name" value="Bac_Flav_CTERM"/>
    <property type="match status" value="1"/>
</dbReference>
<name>A0A7K1Y8D2_9SPHI</name>
<organism evidence="1 2">
    <name type="scientific">Hufsiella arboris</name>
    <dbReference type="NCBI Taxonomy" id="2695275"/>
    <lineage>
        <taxon>Bacteria</taxon>
        <taxon>Pseudomonadati</taxon>
        <taxon>Bacteroidota</taxon>
        <taxon>Sphingobacteriia</taxon>
        <taxon>Sphingobacteriales</taxon>
        <taxon>Sphingobacteriaceae</taxon>
        <taxon>Hufsiella</taxon>
    </lineage>
</organism>
<dbReference type="EMBL" id="WVHT01000003">
    <property type="protein sequence ID" value="MXV50836.1"/>
    <property type="molecule type" value="Genomic_DNA"/>
</dbReference>
<dbReference type="InterPro" id="IPR026341">
    <property type="entry name" value="T9SS_type_B"/>
</dbReference>
<comment type="caution">
    <text evidence="1">The sequence shown here is derived from an EMBL/GenBank/DDBJ whole genome shotgun (WGS) entry which is preliminary data.</text>
</comment>
<proteinExistence type="predicted"/>
<dbReference type="RefSeq" id="WP_160844024.1">
    <property type="nucleotide sequence ID" value="NZ_WVHT01000003.1"/>
</dbReference>
<evidence type="ECO:0000313" key="1">
    <source>
        <dbReference type="EMBL" id="MXV50836.1"/>
    </source>
</evidence>
<protein>
    <submittedName>
        <fullName evidence="1">T9SS type B sorting domain-containing protein</fullName>
    </submittedName>
</protein>
<keyword evidence="2" id="KW-1185">Reference proteome</keyword>
<gene>
    <name evidence="1" type="ORF">GS399_07605</name>
</gene>
<accession>A0A7K1Y8D2</accession>
<sequence>MKKVSVVILLIYFAPIRLWAQFVNSGQQLTISDKGLVYIDDSYLHNSGSVTNNGSMVVKGNWTNNDHSSFVFNNVSKGAVFLNGGLQQIDGTDKTVFPSLDLSGYYFKKLLTDADVNGNLSLNDVEFKLEDRILTVLNNRPSAVSRTKGFISTDKGGMLNRSLTNTGQYLYPFGSSLHSGIYRPLEMILKNASGSNEGVVSATFYYDDPSNLGYSRNSKSEELRNMNIYDKYFYVLKQKSGYPLVNVRFYQGIEENLFPRLAKTPKGGLWSLATSDPHVLQNSAAEPFAKYLEYESLQPLDEAFTFTEAGSLIFYNAFSPDGDGKNDTWLIKNIDSYPDNEITIFNRWGNEIYKTKGYSSAKPWDGGAMMSGTYFYVLNVTMNGERRTFKGFITMIKKD</sequence>
<evidence type="ECO:0000313" key="2">
    <source>
        <dbReference type="Proteomes" id="UP000466586"/>
    </source>
</evidence>
<dbReference type="Pfam" id="PF13585">
    <property type="entry name" value="CHU_C"/>
    <property type="match status" value="1"/>
</dbReference>
<dbReference type="AlphaFoldDB" id="A0A7K1Y8D2"/>